<dbReference type="Pfam" id="PF13241">
    <property type="entry name" value="NAD_binding_7"/>
    <property type="match status" value="1"/>
</dbReference>
<dbReference type="Pfam" id="PF22440">
    <property type="entry name" value="SirC_C"/>
    <property type="match status" value="1"/>
</dbReference>
<reference evidence="9" key="1">
    <citation type="submission" date="2016-10" db="EMBL/GenBank/DDBJ databases">
        <authorList>
            <person name="Varghese N."/>
            <person name="Submissions S."/>
        </authorList>
    </citation>
    <scope>NUCLEOTIDE SEQUENCE [LARGE SCALE GENOMIC DNA]</scope>
    <source>
        <strain evidence="9">CGMCC 1.3704</strain>
    </source>
</reference>
<keyword evidence="5" id="KW-0627">Porphyrin biosynthesis</keyword>
<proteinExistence type="predicted"/>
<dbReference type="InterPro" id="IPR028281">
    <property type="entry name" value="Sirohaem_synthase_central"/>
</dbReference>
<dbReference type="EC" id="1.3.1.76" evidence="2"/>
<keyword evidence="4" id="KW-0520">NAD</keyword>
<dbReference type="UniPathway" id="UPA00262">
    <property type="reaction ID" value="UER00222"/>
</dbReference>
<dbReference type="InterPro" id="IPR028161">
    <property type="entry name" value="Met8-like"/>
</dbReference>
<evidence type="ECO:0000256" key="3">
    <source>
        <dbReference type="ARBA" id="ARBA00023002"/>
    </source>
</evidence>
<dbReference type="InterPro" id="IPR036291">
    <property type="entry name" value="NAD(P)-bd_dom_sf"/>
</dbReference>
<dbReference type="Gene3D" id="1.10.8.610">
    <property type="entry name" value="SirC, precorrin-2 dehydrogenase, C-terminal helical domain-like"/>
    <property type="match status" value="1"/>
</dbReference>
<gene>
    <name evidence="8" type="ORF">SAMN04487936_105325</name>
</gene>
<dbReference type="Proteomes" id="UP000183557">
    <property type="component" value="Unassembled WGS sequence"/>
</dbReference>
<dbReference type="OrthoDB" id="9773765at2"/>
<dbReference type="SUPFAM" id="SSF51735">
    <property type="entry name" value="NAD(P)-binding Rossmann-fold domains"/>
    <property type="match status" value="1"/>
</dbReference>
<feature type="domain" description="Siroheme synthase central" evidence="7">
    <location>
        <begin position="116"/>
        <end position="142"/>
    </location>
</feature>
<dbReference type="EMBL" id="FOSB01000005">
    <property type="protein sequence ID" value="SFJ94620.1"/>
    <property type="molecule type" value="Genomic_DNA"/>
</dbReference>
<dbReference type="NCBIfam" id="NF005222">
    <property type="entry name" value="PRK06718.1"/>
    <property type="match status" value="1"/>
</dbReference>
<dbReference type="SUPFAM" id="SSF75615">
    <property type="entry name" value="Siroheme synthase middle domains-like"/>
    <property type="match status" value="1"/>
</dbReference>
<protein>
    <recommendedName>
        <fullName evidence="2">precorrin-2 dehydrogenase</fullName>
        <ecNumber evidence="2">1.3.1.76</ecNumber>
    </recommendedName>
</protein>
<dbReference type="PANTHER" id="PTHR35330:SF1">
    <property type="entry name" value="SIROHEME BIOSYNTHESIS PROTEIN MET8"/>
    <property type="match status" value="1"/>
</dbReference>
<dbReference type="GO" id="GO:0043115">
    <property type="term" value="F:precorrin-2 dehydrogenase activity"/>
    <property type="evidence" value="ECO:0007669"/>
    <property type="project" value="UniProtKB-EC"/>
</dbReference>
<evidence type="ECO:0000256" key="6">
    <source>
        <dbReference type="ARBA" id="ARBA00047561"/>
    </source>
</evidence>
<dbReference type="Gene3D" id="3.40.50.720">
    <property type="entry name" value="NAD(P)-binding Rossmann-like Domain"/>
    <property type="match status" value="1"/>
</dbReference>
<dbReference type="InterPro" id="IPR006367">
    <property type="entry name" value="Sirohaem_synthase_N"/>
</dbReference>
<dbReference type="RefSeq" id="WP_075036604.1">
    <property type="nucleotide sequence ID" value="NZ_FOSB01000005.1"/>
</dbReference>
<keyword evidence="3" id="KW-0560">Oxidoreductase</keyword>
<evidence type="ECO:0000313" key="9">
    <source>
        <dbReference type="Proteomes" id="UP000183557"/>
    </source>
</evidence>
<evidence type="ECO:0000313" key="8">
    <source>
        <dbReference type="EMBL" id="SFJ94620.1"/>
    </source>
</evidence>
<evidence type="ECO:0000259" key="7">
    <source>
        <dbReference type="Pfam" id="PF14824"/>
    </source>
</evidence>
<organism evidence="8 9">
    <name type="scientific">Halobacillus dabanensis</name>
    <dbReference type="NCBI Taxonomy" id="240302"/>
    <lineage>
        <taxon>Bacteria</taxon>
        <taxon>Bacillati</taxon>
        <taxon>Bacillota</taxon>
        <taxon>Bacilli</taxon>
        <taxon>Bacillales</taxon>
        <taxon>Bacillaceae</taxon>
        <taxon>Halobacillus</taxon>
    </lineage>
</organism>
<name>A0A1I3VHI4_HALDA</name>
<evidence type="ECO:0000256" key="2">
    <source>
        <dbReference type="ARBA" id="ARBA00012400"/>
    </source>
</evidence>
<dbReference type="NCBIfam" id="TIGR01470">
    <property type="entry name" value="cysG_Nterm"/>
    <property type="match status" value="1"/>
</dbReference>
<evidence type="ECO:0000256" key="4">
    <source>
        <dbReference type="ARBA" id="ARBA00023027"/>
    </source>
</evidence>
<keyword evidence="9" id="KW-1185">Reference proteome</keyword>
<sequence length="204" mass="23076">MTPMMVDVRERKAMIIGGGRVAFKRAKLLKDHGAYVTIISPHIIEELDQLLRCFQITWKNKKFEPADLSGAFIVVVATNDHKENERIAAAASEVPLLNRADGGDGGNLHFPGIVSRGKLTMAISTGGASPMLASRIKKRLEKEFPSDYENYVAFLFECRQLLKQSGLSKEVQHDFLERMLEESYQDPTFQQKLLMEIHKAREEK</sequence>
<dbReference type="Pfam" id="PF14824">
    <property type="entry name" value="Sirohm_synth_M"/>
    <property type="match status" value="1"/>
</dbReference>
<dbReference type="PANTHER" id="PTHR35330">
    <property type="entry name" value="SIROHEME BIOSYNTHESIS PROTEIN MET8"/>
    <property type="match status" value="1"/>
</dbReference>
<accession>A0A1I3VHI4</accession>
<dbReference type="InterPro" id="IPR042518">
    <property type="entry name" value="SirC_C"/>
</dbReference>
<comment type="catalytic activity">
    <reaction evidence="6">
        <text>precorrin-2 + NAD(+) = sirohydrochlorin + NADH + 2 H(+)</text>
        <dbReference type="Rhea" id="RHEA:15613"/>
        <dbReference type="ChEBI" id="CHEBI:15378"/>
        <dbReference type="ChEBI" id="CHEBI:57540"/>
        <dbReference type="ChEBI" id="CHEBI:57945"/>
        <dbReference type="ChEBI" id="CHEBI:58351"/>
        <dbReference type="ChEBI" id="CHEBI:58827"/>
        <dbReference type="EC" id="1.3.1.76"/>
    </reaction>
</comment>
<comment type="pathway">
    <text evidence="1">Porphyrin-containing compound metabolism; siroheme biosynthesis; sirohydrochlorin from precorrin-2: step 1/1.</text>
</comment>
<dbReference type="GO" id="GO:0004325">
    <property type="term" value="F:ferrochelatase activity"/>
    <property type="evidence" value="ECO:0007669"/>
    <property type="project" value="InterPro"/>
</dbReference>
<dbReference type="GO" id="GO:0019354">
    <property type="term" value="P:siroheme biosynthetic process"/>
    <property type="evidence" value="ECO:0007669"/>
    <property type="project" value="UniProtKB-UniPathway"/>
</dbReference>
<evidence type="ECO:0000256" key="1">
    <source>
        <dbReference type="ARBA" id="ARBA00005010"/>
    </source>
</evidence>
<dbReference type="AlphaFoldDB" id="A0A1I3VHI4"/>
<evidence type="ECO:0000256" key="5">
    <source>
        <dbReference type="ARBA" id="ARBA00023244"/>
    </source>
</evidence>